<dbReference type="AlphaFoldDB" id="A0A1E5Q9H7"/>
<dbReference type="EMBL" id="MCGG01000016">
    <property type="protein sequence ID" value="OEJ68219.1"/>
    <property type="molecule type" value="Genomic_DNA"/>
</dbReference>
<dbReference type="SUPFAM" id="SSF56112">
    <property type="entry name" value="Protein kinase-like (PK-like)"/>
    <property type="match status" value="1"/>
</dbReference>
<name>A0A1E5Q9H7_9PROT</name>
<reference evidence="4" key="1">
    <citation type="submission" date="2016-07" db="EMBL/GenBank/DDBJ databases">
        <authorList>
            <person name="Florea S."/>
            <person name="Webb J.S."/>
            <person name="Jaromczyk J."/>
            <person name="Schardl C.L."/>
        </authorList>
    </citation>
    <scope>NUCLEOTIDE SEQUENCE [LARGE SCALE GENOMIC DNA]</scope>
    <source>
        <strain evidence="4">MV-1</strain>
    </source>
</reference>
<keyword evidence="2" id="KW-0472">Membrane</keyword>
<dbReference type="Proteomes" id="UP000095347">
    <property type="component" value="Unassembled WGS sequence"/>
</dbReference>
<sequence>MVDALNQAVETAEAQTDASLPHVGSDGVSAPPSPSPATPAPEIKPANGAPAKTSSTGIPEPDRGGPLPPLDDALFPPCALNDRYLIYPSKALPDLNSPQALAYKAEDRREPGRPIFALICKPGLPIRTGLLKELRTQGIRGMLPMLDFGPLFWSPIDQTTIAIVFDRPLGGRMLQSTADRFTRITEYEISKVIFEPLSQAISELAVISYAHRAIRLDNLFYMDKERKNLVLGECLTSPPGFDQPAIYEPLNRAFAMPSGRGDGMIYDDMYALGILSLFVLQGNNPAARFSDDEMLSAKAEKGTYQAMCENERITASLIEPVRGLLADEEFERWNIEALDQWLNGQRKTPIQRRPATKPKAPFKFGARDHMTVRSIAQAFSKSVPEAIKIIRSGKLEHWLRTSIDAPEIADSLLEIMTIPKGHEASLDAADDVLVSKVCMRLDPHGPIRYKHFSFLPDGFGVAMAVEYLRKGNFQIPGEVLARDLIGFWAGVHEKKTVEISAIERSFISLRNFARINEMGYGMERCLYELNQTLPCQSPLLNKTYVDHIDDFLSAIDDIADHTDKRSRPMDKHIAAFIDTHFKYDVTPHLKALSDPHEETSLIGLLSLYALMQWRMKIPALYGLSSWLGGLLAPAIGTYHSRTTRRHIEQEIPALVRQGSLPELFDLIDNADRRTVDNSDFEAAQIAFAHAEVEIEGIVGEGIDQKKVALEAGERTTAMLAITLSMIATTVIIFATTM</sequence>
<evidence type="ECO:0000313" key="3">
    <source>
        <dbReference type="EMBL" id="OEJ68219.1"/>
    </source>
</evidence>
<keyword evidence="2" id="KW-1133">Transmembrane helix</keyword>
<feature type="transmembrane region" description="Helical" evidence="2">
    <location>
        <begin position="619"/>
        <end position="638"/>
    </location>
</feature>
<proteinExistence type="predicted"/>
<keyword evidence="4" id="KW-1185">Reference proteome</keyword>
<dbReference type="RefSeq" id="WP_069957297.1">
    <property type="nucleotide sequence ID" value="NZ_MCGG01000016.1"/>
</dbReference>
<feature type="region of interest" description="Disordered" evidence="1">
    <location>
        <begin position="1"/>
        <end position="71"/>
    </location>
</feature>
<evidence type="ECO:0000256" key="1">
    <source>
        <dbReference type="SAM" id="MobiDB-lite"/>
    </source>
</evidence>
<evidence type="ECO:0000313" key="4">
    <source>
        <dbReference type="Proteomes" id="UP000095347"/>
    </source>
</evidence>
<evidence type="ECO:0000256" key="2">
    <source>
        <dbReference type="SAM" id="Phobius"/>
    </source>
</evidence>
<dbReference type="STRING" id="28181.BEN30_06765"/>
<evidence type="ECO:0008006" key="5">
    <source>
        <dbReference type="Google" id="ProtNLM"/>
    </source>
</evidence>
<keyword evidence="2" id="KW-0812">Transmembrane</keyword>
<protein>
    <recommendedName>
        <fullName evidence="5">Protein kinase domain-containing protein</fullName>
    </recommendedName>
</protein>
<dbReference type="InterPro" id="IPR011009">
    <property type="entry name" value="Kinase-like_dom_sf"/>
</dbReference>
<dbReference type="Gene3D" id="3.30.200.20">
    <property type="entry name" value="Phosphorylase Kinase, domain 1"/>
    <property type="match status" value="1"/>
</dbReference>
<comment type="caution">
    <text evidence="3">The sequence shown here is derived from an EMBL/GenBank/DDBJ whole genome shotgun (WGS) entry which is preliminary data.</text>
</comment>
<dbReference type="Gene3D" id="1.10.510.10">
    <property type="entry name" value="Transferase(Phosphotransferase) domain 1"/>
    <property type="match status" value="1"/>
</dbReference>
<feature type="transmembrane region" description="Helical" evidence="2">
    <location>
        <begin position="715"/>
        <end position="734"/>
    </location>
</feature>
<gene>
    <name evidence="3" type="ORF">BEN30_06765</name>
</gene>
<dbReference type="OrthoDB" id="7166208at2"/>
<accession>A0A1E5Q9H7</accession>
<organism evidence="3 4">
    <name type="scientific">Magnetovibrio blakemorei</name>
    <dbReference type="NCBI Taxonomy" id="28181"/>
    <lineage>
        <taxon>Bacteria</taxon>
        <taxon>Pseudomonadati</taxon>
        <taxon>Pseudomonadota</taxon>
        <taxon>Alphaproteobacteria</taxon>
        <taxon>Rhodospirillales</taxon>
        <taxon>Magnetovibrionaceae</taxon>
        <taxon>Magnetovibrio</taxon>
    </lineage>
</organism>